<proteinExistence type="predicted"/>
<protein>
    <submittedName>
        <fullName evidence="1">Uncharacterized protein</fullName>
    </submittedName>
</protein>
<name>A5BLH1_VITVI</name>
<gene>
    <name evidence="1" type="ORF">VITISV_009047</name>
</gene>
<evidence type="ECO:0000313" key="1">
    <source>
        <dbReference type="EMBL" id="CAN68063.1"/>
    </source>
</evidence>
<reference evidence="1" key="1">
    <citation type="journal article" date="2007" name="PLoS ONE">
        <title>The first genome sequence of an elite grapevine cultivar (Pinot noir Vitis vinifera L.): coping with a highly heterozygous genome.</title>
        <authorList>
            <person name="Velasco R."/>
            <person name="Zharkikh A."/>
            <person name="Troggio M."/>
            <person name="Cartwright D.A."/>
            <person name="Cestaro A."/>
            <person name="Pruss D."/>
            <person name="Pindo M."/>
            <person name="FitzGerald L.M."/>
            <person name="Vezzulli S."/>
            <person name="Reid J."/>
            <person name="Malacarne G."/>
            <person name="Iliev D."/>
            <person name="Coppola G."/>
            <person name="Wardell B."/>
            <person name="Micheletti D."/>
            <person name="Macalma T."/>
            <person name="Facci M."/>
            <person name="Mitchell J.T."/>
            <person name="Perazzolli M."/>
            <person name="Eldredge G."/>
            <person name="Gatto P."/>
            <person name="Oyzerski R."/>
            <person name="Moretto M."/>
            <person name="Gutin N."/>
            <person name="Stefanini M."/>
            <person name="Chen Y."/>
            <person name="Segala C."/>
            <person name="Davenport C."/>
            <person name="Dematte L."/>
            <person name="Mraz A."/>
            <person name="Battilana J."/>
            <person name="Stormo K."/>
            <person name="Costa F."/>
            <person name="Tao Q."/>
            <person name="Si-Ammour A."/>
            <person name="Harkins T."/>
            <person name="Lackey A."/>
            <person name="Perbost C."/>
            <person name="Taillon B."/>
            <person name="Stella A."/>
            <person name="Solovyev V."/>
            <person name="Fawcett J.A."/>
            <person name="Sterck L."/>
            <person name="Vandepoele K."/>
            <person name="Grando S.M."/>
            <person name="Toppo S."/>
            <person name="Moser C."/>
            <person name="Lanchbury J."/>
            <person name="Bogden R."/>
            <person name="Skolnick M."/>
            <person name="Sgaramella V."/>
            <person name="Bhatnagar S.K."/>
            <person name="Fontana P."/>
            <person name="Gutin A."/>
            <person name="Van de Peer Y."/>
            <person name="Salamini F."/>
            <person name="Viola R."/>
        </authorList>
    </citation>
    <scope>NUCLEOTIDE SEQUENCE</scope>
</reference>
<dbReference type="AlphaFoldDB" id="A5BLH1"/>
<accession>A5BLH1</accession>
<dbReference type="EMBL" id="AM463616">
    <property type="protein sequence ID" value="CAN68063.1"/>
    <property type="molecule type" value="Genomic_DNA"/>
</dbReference>
<organism evidence="1">
    <name type="scientific">Vitis vinifera</name>
    <name type="common">Grape</name>
    <dbReference type="NCBI Taxonomy" id="29760"/>
    <lineage>
        <taxon>Eukaryota</taxon>
        <taxon>Viridiplantae</taxon>
        <taxon>Streptophyta</taxon>
        <taxon>Embryophyta</taxon>
        <taxon>Tracheophyta</taxon>
        <taxon>Spermatophyta</taxon>
        <taxon>Magnoliopsida</taxon>
        <taxon>eudicotyledons</taxon>
        <taxon>Gunneridae</taxon>
        <taxon>Pentapetalae</taxon>
        <taxon>rosids</taxon>
        <taxon>Vitales</taxon>
        <taxon>Vitaceae</taxon>
        <taxon>Viteae</taxon>
        <taxon>Vitis</taxon>
    </lineage>
</organism>
<sequence length="300" mass="34284">MVSVRFRRHSRRAAKSLRSKKLFSQGCEVGFHLDVLSFQLAAYIGQLQKEIHSTVQKGCEITSQQKGDFATLCKMLSSAWSDWLAMAATSLFQLRIVQRLKHWIVDFLSFEMRLHLLRIFPNHLSRRRAHPLHQRPRHVIQFKTLGILPKHKRKSGEREIIALLDLLAATPMSSAHQKTICTKPFEAIVLCHGIGARGVAIGSKMKLLAKEAPIRAIELGGHVLLIATDNFRSERRSFSENGFDCMEIVLELTQIVIDNELPSNRLKPCQKETPLQKTKNLPFSEMGIILWTESQWARYV</sequence>